<organism evidence="1 2">
    <name type="scientific">Lentzea albidocapillata subsp. violacea</name>
    <dbReference type="NCBI Taxonomy" id="128104"/>
    <lineage>
        <taxon>Bacteria</taxon>
        <taxon>Bacillati</taxon>
        <taxon>Actinomycetota</taxon>
        <taxon>Actinomycetes</taxon>
        <taxon>Pseudonocardiales</taxon>
        <taxon>Pseudonocardiaceae</taxon>
        <taxon>Lentzea</taxon>
    </lineage>
</organism>
<gene>
    <name evidence="1" type="ORF">SAMN04488074_12786</name>
</gene>
<dbReference type="RefSeq" id="WP_143028040.1">
    <property type="nucleotide sequence ID" value="NZ_FNET01000027.1"/>
</dbReference>
<sequence length="102" mass="10813">MAAEFEGLAEAVTLRPLPTSVEELLTELQAAPRPVAHLRAVYGAATHDTGTMLHPKRVVRSGLGARVGGPRAAASGAEERLARFAWTRRSCSAFRSSYPVAG</sequence>
<name>A0A1G9WEP9_9PSEU</name>
<dbReference type="AlphaFoldDB" id="A0A1G9WEP9"/>
<evidence type="ECO:0000313" key="2">
    <source>
        <dbReference type="Proteomes" id="UP000199682"/>
    </source>
</evidence>
<proteinExistence type="predicted"/>
<reference evidence="2" key="1">
    <citation type="submission" date="2016-10" db="EMBL/GenBank/DDBJ databases">
        <authorList>
            <person name="Varghese N."/>
            <person name="Submissions S."/>
        </authorList>
    </citation>
    <scope>NUCLEOTIDE SEQUENCE [LARGE SCALE GENOMIC DNA]</scope>
    <source>
        <strain evidence="2">DSM 44796</strain>
    </source>
</reference>
<evidence type="ECO:0000313" key="1">
    <source>
        <dbReference type="EMBL" id="SDM82656.1"/>
    </source>
</evidence>
<protein>
    <submittedName>
        <fullName evidence="1">Uncharacterized protein</fullName>
    </submittedName>
</protein>
<accession>A0A1G9WEP9</accession>
<dbReference type="EMBL" id="FNET01000027">
    <property type="protein sequence ID" value="SDM82656.1"/>
    <property type="molecule type" value="Genomic_DNA"/>
</dbReference>
<dbReference type="Proteomes" id="UP000199682">
    <property type="component" value="Unassembled WGS sequence"/>
</dbReference>